<accession>A0ABM8AY65</accession>
<dbReference type="EMBL" id="AP026709">
    <property type="protein sequence ID" value="BDQ36454.1"/>
    <property type="molecule type" value="Genomic_DNA"/>
</dbReference>
<organism evidence="1 2">
    <name type="scientific">Pseudodesulfovibrio nedwellii</name>
    <dbReference type="NCBI Taxonomy" id="2973072"/>
    <lineage>
        <taxon>Bacteria</taxon>
        <taxon>Pseudomonadati</taxon>
        <taxon>Thermodesulfobacteriota</taxon>
        <taxon>Desulfovibrionia</taxon>
        <taxon>Desulfovibrionales</taxon>
        <taxon>Desulfovibrionaceae</taxon>
    </lineage>
</organism>
<protein>
    <recommendedName>
        <fullName evidence="3">STAS/SEC14 domain-containing protein</fullName>
    </recommendedName>
</protein>
<keyword evidence="2" id="KW-1185">Reference proteome</keyword>
<gene>
    <name evidence="1" type="ORF">SYK_08140</name>
</gene>
<reference evidence="1 2" key="1">
    <citation type="submission" date="2022-08" db="EMBL/GenBank/DDBJ databases">
        <title>Genome Sequence of the sulphate-reducing bacterium, Pseudodesulfovibrio sp. SYK.</title>
        <authorList>
            <person name="Kondo R."/>
            <person name="Kataoka T."/>
        </authorList>
    </citation>
    <scope>NUCLEOTIDE SEQUENCE [LARGE SCALE GENOMIC DNA]</scope>
    <source>
        <strain evidence="1 2">SYK</strain>
    </source>
</reference>
<proteinExistence type="predicted"/>
<evidence type="ECO:0000313" key="2">
    <source>
        <dbReference type="Proteomes" id="UP001317742"/>
    </source>
</evidence>
<dbReference type="Proteomes" id="UP001317742">
    <property type="component" value="Chromosome"/>
</dbReference>
<evidence type="ECO:0000313" key="1">
    <source>
        <dbReference type="EMBL" id="BDQ36454.1"/>
    </source>
</evidence>
<evidence type="ECO:0008006" key="3">
    <source>
        <dbReference type="Google" id="ProtNLM"/>
    </source>
</evidence>
<name>A0ABM8AY65_9BACT</name>
<sequence>MYSQAFTEKKEYLLCVSDGTVADVEHFIEWAMSLVSKAKETGYSRLLIDNRTFVLELSSLDVITFAKYLEDMGAATFGLRLAALTSPMNVEISRLVETSLTNRSASYKIFQSLAEAKEWLVV</sequence>